<dbReference type="InterPro" id="IPR013830">
    <property type="entry name" value="SGNH_hydro"/>
</dbReference>
<dbReference type="InterPro" id="IPR036514">
    <property type="entry name" value="SGNH_hydro_sf"/>
</dbReference>
<dbReference type="Gene3D" id="3.40.50.1110">
    <property type="entry name" value="SGNH hydrolase"/>
    <property type="match status" value="1"/>
</dbReference>
<dbReference type="PANTHER" id="PTHR43784:SF2">
    <property type="entry name" value="GDSL-LIKE LIPASE_ACYLHYDROLASE, PUTATIVE (AFU_ORTHOLOGUE AFUA_2G00820)-RELATED"/>
    <property type="match status" value="1"/>
</dbReference>
<reference evidence="4" key="1">
    <citation type="journal article" date="2019" name="Int. J. Syst. Evol. Microbiol.">
        <title>The Global Catalogue of Microorganisms (GCM) 10K type strain sequencing project: providing services to taxonomists for standard genome sequencing and annotation.</title>
        <authorList>
            <consortium name="The Broad Institute Genomics Platform"/>
            <consortium name="The Broad Institute Genome Sequencing Center for Infectious Disease"/>
            <person name="Wu L."/>
            <person name="Ma J."/>
        </authorList>
    </citation>
    <scope>NUCLEOTIDE SEQUENCE [LARGE SCALE GENOMIC DNA]</scope>
    <source>
        <strain evidence="4">CGMCC 1.3685</strain>
    </source>
</reference>
<evidence type="ECO:0000259" key="2">
    <source>
        <dbReference type="Pfam" id="PF13472"/>
    </source>
</evidence>
<name>A0ABQ2DJ70_9MICC</name>
<organism evidence="3 4">
    <name type="scientific">Glutamicibacter ardleyensis</name>
    <dbReference type="NCBI Taxonomy" id="225894"/>
    <lineage>
        <taxon>Bacteria</taxon>
        <taxon>Bacillati</taxon>
        <taxon>Actinomycetota</taxon>
        <taxon>Actinomycetes</taxon>
        <taxon>Micrococcales</taxon>
        <taxon>Micrococcaceae</taxon>
        <taxon>Glutamicibacter</taxon>
    </lineage>
</organism>
<dbReference type="SUPFAM" id="SSF52266">
    <property type="entry name" value="SGNH hydrolase"/>
    <property type="match status" value="1"/>
</dbReference>
<gene>
    <name evidence="3" type="ORF">GCM10007173_12780</name>
</gene>
<feature type="domain" description="SGNH hydrolase-type esterase" evidence="2">
    <location>
        <begin position="25"/>
        <end position="199"/>
    </location>
</feature>
<evidence type="ECO:0000313" key="4">
    <source>
        <dbReference type="Proteomes" id="UP000606115"/>
    </source>
</evidence>
<protein>
    <submittedName>
        <fullName evidence="3">SGNH hydrolase</fullName>
    </submittedName>
</protein>
<accession>A0ABQ2DJ70</accession>
<dbReference type="RefSeq" id="WP_188684490.1">
    <property type="nucleotide sequence ID" value="NZ_BMKX01000002.1"/>
</dbReference>
<keyword evidence="3" id="KW-0378">Hydrolase</keyword>
<dbReference type="GO" id="GO:0016787">
    <property type="term" value="F:hydrolase activity"/>
    <property type="evidence" value="ECO:0007669"/>
    <property type="project" value="UniProtKB-KW"/>
</dbReference>
<proteinExistence type="predicted"/>
<evidence type="ECO:0000256" key="1">
    <source>
        <dbReference type="SAM" id="MobiDB-lite"/>
    </source>
</evidence>
<sequence>MSENPISGPAAPPQEVHHPWRRYVALGDSFTEGIGDPDPHNPGRHRGWADRVAQQLSTTVPDFAYANLAIRGRLINQIVAEQLEPAIALKPDLISICAGGNDVIRPGGDPDKIAEKLDGAINELSGTGATIVLLTGPDIRDTPVLGGIRGKVAIYNENVRAIAQRHDAVVGDLWALGELRQTQMWDPDRLHFSPAGHQVISAMVLDALNVPHERVMDAQLEHATRSWREARIEDLQWAREYFGPWILRRIRHQSSGDGVSAKRPLPTPFAVQPPNASLGAGDSAPGQK</sequence>
<dbReference type="Proteomes" id="UP000606115">
    <property type="component" value="Unassembled WGS sequence"/>
</dbReference>
<keyword evidence="4" id="KW-1185">Reference proteome</keyword>
<feature type="region of interest" description="Disordered" evidence="1">
    <location>
        <begin position="256"/>
        <end position="288"/>
    </location>
</feature>
<dbReference type="EMBL" id="BMKX01000002">
    <property type="protein sequence ID" value="GGJ55473.1"/>
    <property type="molecule type" value="Genomic_DNA"/>
</dbReference>
<dbReference type="InterPro" id="IPR053140">
    <property type="entry name" value="GDSL_Rv0518-like"/>
</dbReference>
<evidence type="ECO:0000313" key="3">
    <source>
        <dbReference type="EMBL" id="GGJ55473.1"/>
    </source>
</evidence>
<dbReference type="PANTHER" id="PTHR43784">
    <property type="entry name" value="GDSL-LIKE LIPASE/ACYLHYDROLASE, PUTATIVE (AFU_ORTHOLOGUE AFUA_2G00820)-RELATED"/>
    <property type="match status" value="1"/>
</dbReference>
<dbReference type="CDD" id="cd01832">
    <property type="entry name" value="SGNH_hydrolase_like_1"/>
    <property type="match status" value="1"/>
</dbReference>
<dbReference type="Pfam" id="PF13472">
    <property type="entry name" value="Lipase_GDSL_2"/>
    <property type="match status" value="1"/>
</dbReference>
<dbReference type="GeneID" id="303303658"/>
<comment type="caution">
    <text evidence="3">The sequence shown here is derived from an EMBL/GenBank/DDBJ whole genome shotgun (WGS) entry which is preliminary data.</text>
</comment>